<reference evidence="2 3" key="1">
    <citation type="journal article" date="2012" name="Genome Biol.">
        <title>Genome and low-iron response of an oceanic diatom adapted to chronic iron limitation.</title>
        <authorList>
            <person name="Lommer M."/>
            <person name="Specht M."/>
            <person name="Roy A.S."/>
            <person name="Kraemer L."/>
            <person name="Andreson R."/>
            <person name="Gutowska M.A."/>
            <person name="Wolf J."/>
            <person name="Bergner S.V."/>
            <person name="Schilhabel M.B."/>
            <person name="Klostermeier U.C."/>
            <person name="Beiko R.G."/>
            <person name="Rosenstiel P."/>
            <person name="Hippler M."/>
            <person name="Laroche J."/>
        </authorList>
    </citation>
    <scope>NUCLEOTIDE SEQUENCE [LARGE SCALE GENOMIC DNA]</scope>
    <source>
        <strain evidence="2 3">CCMP1005</strain>
    </source>
</reference>
<keyword evidence="3" id="KW-1185">Reference proteome</keyword>
<dbReference type="InterPro" id="IPR036812">
    <property type="entry name" value="NAD(P)_OxRdtase_dom_sf"/>
</dbReference>
<sequence>VNPGFEPGSARMRQAALTTSSSFSTFFASDDEAPLTVDNMSRGHAAVKGWVETIRHAILHRGITLLDTAPWYGHGTSEITIGYALSDLLVHEDGAVGESRIHRSSIVTNTKVGRYEADPKLQFDFTYDATMNSVQRSLRRCCCRYFDVIQIHDPEFATSLSELKDETIPALVECRRKGWCKAIGITGYPLAVQHELLVSCNMNSDDTVFDQSLVYCHNNLHDMSLYDDQAFLWPNEMGRMSFAECCQKGNVKLMAAAPLSMGLLTCSGPPSWHPASQALRQACASAAQLCESQEVDIASLALLYALSQQEVGCVLLGMKDIQQVNVAADLALRFDGIDLSKCRSSILDTVLTSTEKSVLERLLDRTVGPFANVWSSGEFRWDGVAEAKKHWALVESLKNG</sequence>
<evidence type="ECO:0000313" key="2">
    <source>
        <dbReference type="EMBL" id="EJK74821.1"/>
    </source>
</evidence>
<dbReference type="GO" id="GO:0005829">
    <property type="term" value="C:cytosol"/>
    <property type="evidence" value="ECO:0007669"/>
    <property type="project" value="TreeGrafter"/>
</dbReference>
<evidence type="ECO:0000313" key="3">
    <source>
        <dbReference type="Proteomes" id="UP000266841"/>
    </source>
</evidence>
<dbReference type="GO" id="GO:0016491">
    <property type="term" value="F:oxidoreductase activity"/>
    <property type="evidence" value="ECO:0007669"/>
    <property type="project" value="InterPro"/>
</dbReference>
<dbReference type="PANTHER" id="PTHR42686:SF1">
    <property type="entry name" value="GH17980P-RELATED"/>
    <property type="match status" value="1"/>
</dbReference>
<evidence type="ECO:0000259" key="1">
    <source>
        <dbReference type="Pfam" id="PF00248"/>
    </source>
</evidence>
<dbReference type="Pfam" id="PF00248">
    <property type="entry name" value="Aldo_ket_red"/>
    <property type="match status" value="1"/>
</dbReference>
<name>K0TKW6_THAOC</name>
<dbReference type="InterPro" id="IPR020471">
    <property type="entry name" value="AKR"/>
</dbReference>
<proteinExistence type="predicted"/>
<comment type="caution">
    <text evidence="2">The sequence shown here is derived from an EMBL/GenBank/DDBJ whole genome shotgun (WGS) entry which is preliminary data.</text>
</comment>
<organism evidence="2 3">
    <name type="scientific">Thalassiosira oceanica</name>
    <name type="common">Marine diatom</name>
    <dbReference type="NCBI Taxonomy" id="159749"/>
    <lineage>
        <taxon>Eukaryota</taxon>
        <taxon>Sar</taxon>
        <taxon>Stramenopiles</taxon>
        <taxon>Ochrophyta</taxon>
        <taxon>Bacillariophyta</taxon>
        <taxon>Coscinodiscophyceae</taxon>
        <taxon>Thalassiosirophycidae</taxon>
        <taxon>Thalassiosirales</taxon>
        <taxon>Thalassiosiraceae</taxon>
        <taxon>Thalassiosira</taxon>
    </lineage>
</organism>
<protein>
    <recommendedName>
        <fullName evidence="1">NADP-dependent oxidoreductase domain-containing protein</fullName>
    </recommendedName>
</protein>
<dbReference type="InterPro" id="IPR023210">
    <property type="entry name" value="NADP_OxRdtase_dom"/>
</dbReference>
<dbReference type="EMBL" id="AGNL01003344">
    <property type="protein sequence ID" value="EJK74821.1"/>
    <property type="molecule type" value="Genomic_DNA"/>
</dbReference>
<dbReference type="AlphaFoldDB" id="K0TKW6"/>
<feature type="domain" description="NADP-dependent oxidoreductase" evidence="1">
    <location>
        <begin position="52"/>
        <end position="328"/>
    </location>
</feature>
<dbReference type="PANTHER" id="PTHR42686">
    <property type="entry name" value="GH17980P-RELATED"/>
    <property type="match status" value="1"/>
</dbReference>
<dbReference type="Gene3D" id="3.20.20.100">
    <property type="entry name" value="NADP-dependent oxidoreductase domain"/>
    <property type="match status" value="1"/>
</dbReference>
<accession>K0TKW6</accession>
<dbReference type="OrthoDB" id="243313at2759"/>
<feature type="non-terminal residue" evidence="2">
    <location>
        <position position="1"/>
    </location>
</feature>
<dbReference type="eggNOG" id="KOG1576">
    <property type="taxonomic scope" value="Eukaryota"/>
</dbReference>
<gene>
    <name evidence="2" type="ORF">THAOC_03475</name>
</gene>
<dbReference type="OMA" id="SHYNESW"/>
<dbReference type="SUPFAM" id="SSF51430">
    <property type="entry name" value="NAD(P)-linked oxidoreductase"/>
    <property type="match status" value="1"/>
</dbReference>
<dbReference type="Proteomes" id="UP000266841">
    <property type="component" value="Unassembled WGS sequence"/>
</dbReference>